<dbReference type="Pfam" id="PF25954">
    <property type="entry name" value="Beta-barrel_RND_2"/>
    <property type="match status" value="1"/>
</dbReference>
<dbReference type="AlphaFoldDB" id="A0A1T4KP49"/>
<dbReference type="InterPro" id="IPR006143">
    <property type="entry name" value="RND_pump_MFP"/>
</dbReference>
<feature type="chain" id="PRO_5010589863" evidence="2">
    <location>
        <begin position="32"/>
        <end position="343"/>
    </location>
</feature>
<dbReference type="InterPro" id="IPR058792">
    <property type="entry name" value="Beta-barrel_RND_2"/>
</dbReference>
<dbReference type="Gene3D" id="2.40.420.20">
    <property type="match status" value="1"/>
</dbReference>
<feature type="signal peptide" evidence="2">
    <location>
        <begin position="1"/>
        <end position="31"/>
    </location>
</feature>
<dbReference type="FunFam" id="2.40.30.170:FF:000010">
    <property type="entry name" value="Efflux RND transporter periplasmic adaptor subunit"/>
    <property type="match status" value="1"/>
</dbReference>
<dbReference type="GO" id="GO:0015562">
    <property type="term" value="F:efflux transmembrane transporter activity"/>
    <property type="evidence" value="ECO:0007669"/>
    <property type="project" value="TreeGrafter"/>
</dbReference>
<evidence type="ECO:0000313" key="5">
    <source>
        <dbReference type="EMBL" id="SJZ44192.1"/>
    </source>
</evidence>
<dbReference type="PANTHER" id="PTHR30469:SF15">
    <property type="entry name" value="HLYD FAMILY OF SECRETION PROTEINS"/>
    <property type="match status" value="1"/>
</dbReference>
<name>A0A1T4KP49_PORCN</name>
<dbReference type="NCBIfam" id="TIGR01730">
    <property type="entry name" value="RND_mfp"/>
    <property type="match status" value="1"/>
</dbReference>
<dbReference type="EMBL" id="FUWL01000005">
    <property type="protein sequence ID" value="SJZ44192.1"/>
    <property type="molecule type" value="Genomic_DNA"/>
</dbReference>
<dbReference type="SUPFAM" id="SSF111369">
    <property type="entry name" value="HlyD-like secretion proteins"/>
    <property type="match status" value="1"/>
</dbReference>
<evidence type="ECO:0000259" key="3">
    <source>
        <dbReference type="Pfam" id="PF25954"/>
    </source>
</evidence>
<keyword evidence="2" id="KW-0732">Signal</keyword>
<proteinExistence type="inferred from homology"/>
<evidence type="ECO:0000313" key="6">
    <source>
        <dbReference type="Proteomes" id="UP000189956"/>
    </source>
</evidence>
<dbReference type="Pfam" id="PF25989">
    <property type="entry name" value="YknX_C"/>
    <property type="match status" value="1"/>
</dbReference>
<sequence>MKLKELTISTLSLVFVTGLTALSSCSSKSQAKTEETQEIKRVNVVSPRIDVVDIVDSYTANVEAFVKNNIAPQTPNRIGRMLVEVGQRVQKGQVVATLDDSSLKQQELRLQNIRADFQRIEELYKVGGISKSQYEAQKMNYEVTASAYNNLKDNTLLKSPISGIITQRNYDSGDMYSPTMPLLVVEQIAPLKIIINASEKYFTRVKKGMEVDVTLDVFPGEVFKGQVALLYPTIDPNTRTFKIEIHLKNADNRVRPGMYASVKMHINTEEVMLLADVAVLTLPGTNQKYVYVLEDGKAVHRVIKTGDMVGQDIVIIEGLSSSDKVITTGLASMKNGETVQVAM</sequence>
<reference evidence="5 6" key="1">
    <citation type="submission" date="2017-02" db="EMBL/GenBank/DDBJ databases">
        <authorList>
            <person name="Peterson S.W."/>
        </authorList>
    </citation>
    <scope>NUCLEOTIDE SEQUENCE [LARGE SCALE GENOMIC DNA]</scope>
    <source>
        <strain evidence="5 6">ATCC 700135</strain>
    </source>
</reference>
<dbReference type="Gene3D" id="1.10.287.470">
    <property type="entry name" value="Helix hairpin bin"/>
    <property type="match status" value="1"/>
</dbReference>
<dbReference type="Gene3D" id="2.40.30.170">
    <property type="match status" value="1"/>
</dbReference>
<comment type="similarity">
    <text evidence="1">Belongs to the membrane fusion protein (MFP) (TC 8.A.1) family.</text>
</comment>
<gene>
    <name evidence="5" type="ORF">SAMN02745205_00816</name>
</gene>
<dbReference type="PROSITE" id="PS51257">
    <property type="entry name" value="PROKAR_LIPOPROTEIN"/>
    <property type="match status" value="1"/>
</dbReference>
<dbReference type="RefSeq" id="WP_025837962.1">
    <property type="nucleotide sequence ID" value="NZ_FUWL01000005.1"/>
</dbReference>
<evidence type="ECO:0000256" key="1">
    <source>
        <dbReference type="ARBA" id="ARBA00009477"/>
    </source>
</evidence>
<evidence type="ECO:0000259" key="4">
    <source>
        <dbReference type="Pfam" id="PF25989"/>
    </source>
</evidence>
<protein>
    <submittedName>
        <fullName evidence="5">RND family efflux transporter, MFP subunit</fullName>
    </submittedName>
</protein>
<feature type="domain" description="YknX-like C-terminal permuted SH3-like" evidence="4">
    <location>
        <begin position="285"/>
        <end position="341"/>
    </location>
</feature>
<dbReference type="PANTHER" id="PTHR30469">
    <property type="entry name" value="MULTIDRUG RESISTANCE PROTEIN MDTA"/>
    <property type="match status" value="1"/>
</dbReference>
<feature type="domain" description="CusB-like beta-barrel" evidence="3">
    <location>
        <begin position="195"/>
        <end position="265"/>
    </location>
</feature>
<dbReference type="GO" id="GO:1990281">
    <property type="term" value="C:efflux pump complex"/>
    <property type="evidence" value="ECO:0007669"/>
    <property type="project" value="TreeGrafter"/>
</dbReference>
<dbReference type="Gene3D" id="2.40.50.100">
    <property type="match status" value="1"/>
</dbReference>
<organism evidence="5 6">
    <name type="scientific">Porphyromonas cangingivalis</name>
    <dbReference type="NCBI Taxonomy" id="36874"/>
    <lineage>
        <taxon>Bacteria</taxon>
        <taxon>Pseudomonadati</taxon>
        <taxon>Bacteroidota</taxon>
        <taxon>Bacteroidia</taxon>
        <taxon>Bacteroidales</taxon>
        <taxon>Porphyromonadaceae</taxon>
        <taxon>Porphyromonas</taxon>
    </lineage>
</organism>
<evidence type="ECO:0000256" key="2">
    <source>
        <dbReference type="SAM" id="SignalP"/>
    </source>
</evidence>
<accession>A0A1T4KP49</accession>
<dbReference type="InterPro" id="IPR058637">
    <property type="entry name" value="YknX-like_C"/>
</dbReference>
<dbReference type="Proteomes" id="UP000189956">
    <property type="component" value="Unassembled WGS sequence"/>
</dbReference>